<name>A0ABY3X271_9ACTN</name>
<dbReference type="RefSeq" id="WP_242339854.1">
    <property type="nucleotide sequence ID" value="NZ_CP071872.1"/>
</dbReference>
<protein>
    <submittedName>
        <fullName evidence="1">Uncharacterized protein</fullName>
    </submittedName>
</protein>
<organism evidence="1 2">
    <name type="scientific">Streptomyces formicae</name>
    <dbReference type="NCBI Taxonomy" id="1616117"/>
    <lineage>
        <taxon>Bacteria</taxon>
        <taxon>Bacillati</taxon>
        <taxon>Actinomycetota</taxon>
        <taxon>Actinomycetes</taxon>
        <taxon>Kitasatosporales</taxon>
        <taxon>Streptomycetaceae</taxon>
        <taxon>Streptomyces</taxon>
    </lineage>
</organism>
<dbReference type="Proteomes" id="UP000828924">
    <property type="component" value="Chromosome"/>
</dbReference>
<gene>
    <name evidence="1" type="ORF">J4032_10355</name>
</gene>
<proteinExistence type="predicted"/>
<evidence type="ECO:0000313" key="1">
    <source>
        <dbReference type="EMBL" id="UNM16910.1"/>
    </source>
</evidence>
<accession>A0ABY3X271</accession>
<evidence type="ECO:0000313" key="2">
    <source>
        <dbReference type="Proteomes" id="UP000828924"/>
    </source>
</evidence>
<keyword evidence="2" id="KW-1185">Reference proteome</keyword>
<sequence>MLIGISTAAPTLVHRHRVVSLMAVRFFLFGRGEVAPVTGEVIREAEPDRAHRPRVHVG</sequence>
<dbReference type="EMBL" id="CP071872">
    <property type="protein sequence ID" value="UNM16910.1"/>
    <property type="molecule type" value="Genomic_DNA"/>
</dbReference>
<reference evidence="1 2" key="1">
    <citation type="submission" date="2021-03" db="EMBL/GenBank/DDBJ databases">
        <title>Complete genome of Streptomyces formicae strain 1H-GS9 (DSM 100524).</title>
        <authorList>
            <person name="Atanasov K.E."/>
            <person name="Altabella T."/>
            <person name="Ferrer A."/>
        </authorList>
    </citation>
    <scope>NUCLEOTIDE SEQUENCE [LARGE SCALE GENOMIC DNA]</scope>
    <source>
        <strain evidence="1 2">1H-GS9</strain>
    </source>
</reference>